<evidence type="ECO:0000256" key="6">
    <source>
        <dbReference type="ARBA" id="ARBA00022839"/>
    </source>
</evidence>
<keyword evidence="2" id="KW-0698">rRNA processing</keyword>
<evidence type="ECO:0000256" key="3">
    <source>
        <dbReference type="ARBA" id="ARBA00022722"/>
    </source>
</evidence>
<dbReference type="CDD" id="cd06147">
    <property type="entry name" value="Rrp6p_like_exo"/>
    <property type="match status" value="1"/>
</dbReference>
<keyword evidence="14" id="KW-1185">Reference proteome</keyword>
<dbReference type="EMBL" id="SEYY01023919">
    <property type="protein sequence ID" value="KAB7494537.1"/>
    <property type="molecule type" value="Genomic_DNA"/>
</dbReference>
<sequence>MSSAENRTGGIEGSSNEANHVAQTEDDFLQGKTIDEYSKHVMGIIKQCQRYSTELQGWQNYADYSAVNKSMLSVTNQLHNLISKIFIHQDIKLSIKGYKLEDQYEIIKEGNDALTERISSAIDEACGLNRNNDASEIVDTTIRTIRGPVNEENGREIVLHASRNVQKPQMFFIPKINNSAMDPFIPLIKEKPNSIKPLSIMLCVDSNGREYFSHPYHYELEHWDPPEELLKKHDPVKPLPISKTPLLLVANEENLKIIVDELKQEREIGVDLEHHSFRTYQGLTCLIQISSRKKDYIIDPFRVRNQLPLLNEVFTDPKITKVFHGADKDIIWLQRDCGVYVVNMFDTHQAATVLEYPLKSLSYLLSVFCSINANKTYQRADWRIRPLPEDFIDYARHDTHYLLYIYDMMKNELIENGNELNNLLRATFSRSTELCMLRYEKPYVGPDSHMELYRRSRKLFNSRQLYALQQIYLWRDKLARQHDESVDYILPNHMMLQIAEVLPKEIQGILACCNPIPTYVKTEQLTLHHIIRAAKNLPLEEICMVTEQEKNDCIHQYPNSDDLMVSLDCRFDLSHVENESKGLSTLMEPQETMFGDLFSQNNFSDILEEGSEFWKLEPSFKAMRMRLKKEATEYMSPFERYSVSWEHFKLEEQRKAEEKLQKQNEKEEQNVKRIENIKEHFMALSGENSENSKKVKNQTKKASKEPENGDVNDGNTAGTSDKERMERLQNHIASLTSSLRETVSKMSNTPQEKIFWKTEKLNKRLRRLKNAKEKEENSSNPLKRRSSEIDASDDGIKKQKVEDEEKEESIAVKDEEEEEGMVEDEANEGGNEKEAFKPFDYSKANLNIFKSKKKKKFRGRRIEQKFKNNKNISGAFPQNSSKSISWKNDIK</sequence>
<feature type="domain" description="HRDC" evidence="12">
    <location>
        <begin position="461"/>
        <end position="541"/>
    </location>
</feature>
<dbReference type="SMART" id="SM00341">
    <property type="entry name" value="HRDC"/>
    <property type="match status" value="1"/>
</dbReference>
<dbReference type="GO" id="GO:0071035">
    <property type="term" value="P:nuclear polyadenylation-dependent rRNA catabolic process"/>
    <property type="evidence" value="ECO:0007669"/>
    <property type="project" value="TreeGrafter"/>
</dbReference>
<evidence type="ECO:0000256" key="5">
    <source>
        <dbReference type="ARBA" id="ARBA00022835"/>
    </source>
</evidence>
<gene>
    <name evidence="13" type="primary">Exosc10</name>
    <name evidence="13" type="ORF">Anas_06289</name>
</gene>
<dbReference type="GO" id="GO:0071040">
    <property type="term" value="P:nuclear polyadenylation-dependent antisense transcript catabolic process"/>
    <property type="evidence" value="ECO:0007669"/>
    <property type="project" value="TreeGrafter"/>
</dbReference>
<dbReference type="GO" id="GO:0000175">
    <property type="term" value="F:3'-5'-RNA exonuclease activity"/>
    <property type="evidence" value="ECO:0007669"/>
    <property type="project" value="InterPro"/>
</dbReference>
<dbReference type="InterPro" id="IPR002121">
    <property type="entry name" value="HRDC_dom"/>
</dbReference>
<dbReference type="SMART" id="SM00474">
    <property type="entry name" value="35EXOc"/>
    <property type="match status" value="1"/>
</dbReference>
<feature type="compositionally biased region" description="Polar residues" evidence="11">
    <location>
        <begin position="869"/>
        <end position="891"/>
    </location>
</feature>
<feature type="compositionally biased region" description="Acidic residues" evidence="11">
    <location>
        <begin position="814"/>
        <end position="827"/>
    </location>
</feature>
<dbReference type="Pfam" id="PF00570">
    <property type="entry name" value="HRDC"/>
    <property type="match status" value="1"/>
</dbReference>
<dbReference type="FunFam" id="1.10.150.80:FF:000001">
    <property type="entry name" value="Putative exosome component 10"/>
    <property type="match status" value="1"/>
</dbReference>
<dbReference type="Gene3D" id="3.30.420.10">
    <property type="entry name" value="Ribonuclease H-like superfamily/Ribonuclease H"/>
    <property type="match status" value="1"/>
</dbReference>
<keyword evidence="5" id="KW-0271">Exosome</keyword>
<feature type="region of interest" description="Disordered" evidence="11">
    <location>
        <begin position="768"/>
        <end position="838"/>
    </location>
</feature>
<comment type="subcellular location">
    <subcellularLocation>
        <location evidence="1">Nucleus</location>
    </subcellularLocation>
</comment>
<dbReference type="InterPro" id="IPR010997">
    <property type="entry name" value="HRDC-like_sf"/>
</dbReference>
<dbReference type="Gene3D" id="1.10.150.80">
    <property type="entry name" value="HRDC domain"/>
    <property type="match status" value="1"/>
</dbReference>
<evidence type="ECO:0000259" key="12">
    <source>
        <dbReference type="PROSITE" id="PS50967"/>
    </source>
</evidence>
<organism evidence="13 14">
    <name type="scientific">Armadillidium nasatum</name>
    <dbReference type="NCBI Taxonomy" id="96803"/>
    <lineage>
        <taxon>Eukaryota</taxon>
        <taxon>Metazoa</taxon>
        <taxon>Ecdysozoa</taxon>
        <taxon>Arthropoda</taxon>
        <taxon>Crustacea</taxon>
        <taxon>Multicrustacea</taxon>
        <taxon>Malacostraca</taxon>
        <taxon>Eumalacostraca</taxon>
        <taxon>Peracarida</taxon>
        <taxon>Isopoda</taxon>
        <taxon>Oniscidea</taxon>
        <taxon>Crinocheta</taxon>
        <taxon>Armadillidiidae</taxon>
        <taxon>Armadillidium</taxon>
    </lineage>
</organism>
<dbReference type="GO" id="GO:0071038">
    <property type="term" value="P:TRAMP-dependent tRNA surveillance pathway"/>
    <property type="evidence" value="ECO:0007669"/>
    <property type="project" value="TreeGrafter"/>
</dbReference>
<comment type="similarity">
    <text evidence="8">Belongs to the exosome component 10/RRP6 family.</text>
</comment>
<dbReference type="InterPro" id="IPR036397">
    <property type="entry name" value="RNaseH_sf"/>
</dbReference>
<comment type="caution">
    <text evidence="13">The sequence shown here is derived from an EMBL/GenBank/DDBJ whole genome shotgun (WGS) entry which is preliminary data.</text>
</comment>
<dbReference type="GO" id="GO:0071037">
    <property type="term" value="P:nuclear polyadenylation-dependent snRNA catabolic process"/>
    <property type="evidence" value="ECO:0007669"/>
    <property type="project" value="TreeGrafter"/>
</dbReference>
<dbReference type="GO" id="GO:0000176">
    <property type="term" value="C:nuclear exosome (RNase complex)"/>
    <property type="evidence" value="ECO:0007669"/>
    <property type="project" value="TreeGrafter"/>
</dbReference>
<evidence type="ECO:0000256" key="2">
    <source>
        <dbReference type="ARBA" id="ARBA00022552"/>
    </source>
</evidence>
<feature type="region of interest" description="Disordered" evidence="11">
    <location>
        <begin position="1"/>
        <end position="22"/>
    </location>
</feature>
<keyword evidence="6" id="KW-0269">Exonuclease</keyword>
<protein>
    <recommendedName>
        <fullName evidence="9">Exosome complex component 10 homolog</fullName>
    </recommendedName>
</protein>
<dbReference type="GO" id="GO:0005730">
    <property type="term" value="C:nucleolus"/>
    <property type="evidence" value="ECO:0007669"/>
    <property type="project" value="TreeGrafter"/>
</dbReference>
<evidence type="ECO:0000313" key="14">
    <source>
        <dbReference type="Proteomes" id="UP000326759"/>
    </source>
</evidence>
<name>A0A5N5SKP1_9CRUS</name>
<feature type="compositionally biased region" description="Polar residues" evidence="11">
    <location>
        <begin position="13"/>
        <end position="22"/>
    </location>
</feature>
<dbReference type="FunFam" id="3.30.420.10:FF:000059">
    <property type="entry name" value="Exosome complex exonuclease Rrp6"/>
    <property type="match status" value="1"/>
</dbReference>
<keyword evidence="7" id="KW-0539">Nucleus</keyword>
<dbReference type="OrthoDB" id="2250022at2759"/>
<keyword evidence="4" id="KW-0378">Hydrolase</keyword>
<accession>A0A5N5SKP1</accession>
<keyword evidence="3" id="KW-0540">Nuclease</keyword>
<dbReference type="InterPro" id="IPR045092">
    <property type="entry name" value="Rrp6-like"/>
</dbReference>
<dbReference type="GO" id="GO:0071039">
    <property type="term" value="P:nuclear polyadenylation-dependent CUT catabolic process"/>
    <property type="evidence" value="ECO:0007669"/>
    <property type="project" value="TreeGrafter"/>
</dbReference>
<evidence type="ECO:0000256" key="7">
    <source>
        <dbReference type="ARBA" id="ARBA00023242"/>
    </source>
</evidence>
<dbReference type="GO" id="GO:0071044">
    <property type="term" value="P:histone mRNA catabolic process"/>
    <property type="evidence" value="ECO:0007669"/>
    <property type="project" value="TreeGrafter"/>
</dbReference>
<dbReference type="GO" id="GO:0071051">
    <property type="term" value="P:poly(A)-dependent snoRNA 3'-end processing"/>
    <property type="evidence" value="ECO:0007669"/>
    <property type="project" value="TreeGrafter"/>
</dbReference>
<evidence type="ECO:0000256" key="1">
    <source>
        <dbReference type="ARBA" id="ARBA00004123"/>
    </source>
</evidence>
<dbReference type="AlphaFoldDB" id="A0A5N5SKP1"/>
<evidence type="ECO:0000313" key="13">
    <source>
        <dbReference type="EMBL" id="KAB7494537.1"/>
    </source>
</evidence>
<dbReference type="PROSITE" id="PS50967">
    <property type="entry name" value="HRDC"/>
    <property type="match status" value="1"/>
</dbReference>
<dbReference type="GO" id="GO:0003727">
    <property type="term" value="F:single-stranded RNA binding"/>
    <property type="evidence" value="ECO:0007669"/>
    <property type="project" value="TreeGrafter"/>
</dbReference>
<dbReference type="InterPro" id="IPR049559">
    <property type="entry name" value="Rrp6p-like_exo"/>
</dbReference>
<dbReference type="GO" id="GO:0000166">
    <property type="term" value="F:nucleotide binding"/>
    <property type="evidence" value="ECO:0007669"/>
    <property type="project" value="InterPro"/>
</dbReference>
<proteinExistence type="inferred from homology"/>
<reference evidence="13 14" key="1">
    <citation type="journal article" date="2019" name="PLoS Biol.">
        <title>Sex chromosomes control vertical transmission of feminizing Wolbachia symbionts in an isopod.</title>
        <authorList>
            <person name="Becking T."/>
            <person name="Chebbi M.A."/>
            <person name="Giraud I."/>
            <person name="Moumen B."/>
            <person name="Laverre T."/>
            <person name="Caubet Y."/>
            <person name="Peccoud J."/>
            <person name="Gilbert C."/>
            <person name="Cordaux R."/>
        </authorList>
    </citation>
    <scope>NUCLEOTIDE SEQUENCE [LARGE SCALE GENOMIC DNA]</scope>
    <source>
        <strain evidence="13">ANa2</strain>
        <tissue evidence="13">Whole body excluding digestive tract and cuticle</tissue>
    </source>
</reference>
<dbReference type="PANTHER" id="PTHR12124:SF47">
    <property type="entry name" value="EXOSOME COMPONENT 10"/>
    <property type="match status" value="1"/>
</dbReference>
<dbReference type="PANTHER" id="PTHR12124">
    <property type="entry name" value="POLYMYOSITIS/SCLERODERMA AUTOANTIGEN-RELATED"/>
    <property type="match status" value="1"/>
</dbReference>
<dbReference type="Pfam" id="PF01612">
    <property type="entry name" value="DNA_pol_A_exo1"/>
    <property type="match status" value="1"/>
</dbReference>
<evidence type="ECO:0000256" key="11">
    <source>
        <dbReference type="SAM" id="MobiDB-lite"/>
    </source>
</evidence>
<dbReference type="SUPFAM" id="SSF47819">
    <property type="entry name" value="HRDC-like"/>
    <property type="match status" value="1"/>
</dbReference>
<dbReference type="SUPFAM" id="SSF53098">
    <property type="entry name" value="Ribonuclease H-like"/>
    <property type="match status" value="1"/>
</dbReference>
<evidence type="ECO:0000256" key="9">
    <source>
        <dbReference type="ARBA" id="ARBA00070365"/>
    </source>
</evidence>
<dbReference type="InterPro" id="IPR002562">
    <property type="entry name" value="3'-5'_exonuclease_dom"/>
</dbReference>
<dbReference type="InterPro" id="IPR044876">
    <property type="entry name" value="HRDC_dom_sf"/>
</dbReference>
<feature type="region of interest" description="Disordered" evidence="11">
    <location>
        <begin position="852"/>
        <end position="891"/>
    </location>
</feature>
<evidence type="ECO:0000256" key="10">
    <source>
        <dbReference type="SAM" id="Coils"/>
    </source>
</evidence>
<feature type="region of interest" description="Disordered" evidence="11">
    <location>
        <begin position="682"/>
        <end position="723"/>
    </location>
</feature>
<keyword evidence="10" id="KW-0175">Coiled coil</keyword>
<evidence type="ECO:0000256" key="8">
    <source>
        <dbReference type="ARBA" id="ARBA00043957"/>
    </source>
</evidence>
<dbReference type="GO" id="GO:0071036">
    <property type="term" value="P:nuclear polyadenylation-dependent snoRNA catabolic process"/>
    <property type="evidence" value="ECO:0007669"/>
    <property type="project" value="TreeGrafter"/>
</dbReference>
<dbReference type="Proteomes" id="UP000326759">
    <property type="component" value="Unassembled WGS sequence"/>
</dbReference>
<dbReference type="GO" id="GO:0000467">
    <property type="term" value="P:exonucleolytic trimming to generate mature 3'-end of 5.8S rRNA from tricistronic rRNA transcript (SSU-rRNA, 5.8S rRNA, LSU-rRNA)"/>
    <property type="evidence" value="ECO:0007669"/>
    <property type="project" value="InterPro"/>
</dbReference>
<dbReference type="InterPro" id="IPR012337">
    <property type="entry name" value="RNaseH-like_sf"/>
</dbReference>
<feature type="coiled-coil region" evidence="10">
    <location>
        <begin position="648"/>
        <end position="677"/>
    </location>
</feature>
<feature type="compositionally biased region" description="Basic and acidic residues" evidence="11">
    <location>
        <begin position="794"/>
        <end position="813"/>
    </location>
</feature>
<evidence type="ECO:0000256" key="4">
    <source>
        <dbReference type="ARBA" id="ARBA00022801"/>
    </source>
</evidence>